<keyword evidence="3" id="KW-1185">Reference proteome</keyword>
<feature type="region of interest" description="Disordered" evidence="1">
    <location>
        <begin position="96"/>
        <end position="179"/>
    </location>
</feature>
<protein>
    <submittedName>
        <fullName evidence="2">Uncharacterized protein</fullName>
    </submittedName>
</protein>
<dbReference type="OrthoDB" id="10456457at2759"/>
<name>A0A517LLF6_9PEZI</name>
<proteinExistence type="predicted"/>
<evidence type="ECO:0000313" key="2">
    <source>
        <dbReference type="EMBL" id="QDS76469.1"/>
    </source>
</evidence>
<accession>A0A517LLF6</accession>
<feature type="compositionally biased region" description="Low complexity" evidence="1">
    <location>
        <begin position="121"/>
        <end position="134"/>
    </location>
</feature>
<organism evidence="2 3">
    <name type="scientific">Venturia effusa</name>
    <dbReference type="NCBI Taxonomy" id="50376"/>
    <lineage>
        <taxon>Eukaryota</taxon>
        <taxon>Fungi</taxon>
        <taxon>Dikarya</taxon>
        <taxon>Ascomycota</taxon>
        <taxon>Pezizomycotina</taxon>
        <taxon>Dothideomycetes</taxon>
        <taxon>Pleosporomycetidae</taxon>
        <taxon>Venturiales</taxon>
        <taxon>Venturiaceae</taxon>
        <taxon>Venturia</taxon>
    </lineage>
</organism>
<dbReference type="EMBL" id="CP042199">
    <property type="protein sequence ID" value="QDS76469.1"/>
    <property type="molecule type" value="Genomic_DNA"/>
</dbReference>
<evidence type="ECO:0000313" key="3">
    <source>
        <dbReference type="Proteomes" id="UP000316270"/>
    </source>
</evidence>
<feature type="compositionally biased region" description="Polar residues" evidence="1">
    <location>
        <begin position="96"/>
        <end position="109"/>
    </location>
</feature>
<evidence type="ECO:0000256" key="1">
    <source>
        <dbReference type="SAM" id="MobiDB-lite"/>
    </source>
</evidence>
<reference evidence="2 3" key="1">
    <citation type="submission" date="2019-07" db="EMBL/GenBank/DDBJ databases">
        <title>Finished genome of Venturia effusa.</title>
        <authorList>
            <person name="Young C.A."/>
            <person name="Cox M.P."/>
            <person name="Ganley A.R.D."/>
            <person name="David W.J."/>
        </authorList>
    </citation>
    <scope>NUCLEOTIDE SEQUENCE [LARGE SCALE GENOMIC DNA]</scope>
    <source>
        <strain evidence="3">albino</strain>
    </source>
</reference>
<dbReference type="AlphaFoldDB" id="A0A517LLF6"/>
<sequence>MATTKYQNALPIYRRSRRESVRFGIGGDVSGTRSGGRSFRVSKSASVKKKQKEKIYTGIHTSNYFASAKEEHADNHSTHKQTKLLTKPIDIHTHAATNQHHPQTPTHNNAAYEEEEEEGSTPETPSSNPSPDNEIPSLFELTGQTPIQAPTPDPDTDPHRCTNQIPQPANARNPFYKRPQPGASAIGPHSTIPLLEGGTQIFLLNKWTPFPPLPSASATQRCSHRVGDLIPDPADPTRPVPAIELLPCMAAQLFLAAPFRTVIPACDAMICPPCSRVNKSNYELIKEACALGVCSTCYRRESKRRANLTRAEQESAKSHYCRCMPYPDQDMAICATHIEQYAREVRNRAERCIDYRRQICYSEAAKKKNPYVKRVAPRKRHVGTYWRHIDPPATNLAPWPPSAAHPRNEQGWWDVPRCGCGRQAAHTRKRWPEIRDDKVRSCAICTPVPGDPPLDIANPRPMTVATSAAGYHIGPGVKVPGKTFHAGPHTGQLYGTEGWVRRQ</sequence>
<dbReference type="Proteomes" id="UP000316270">
    <property type="component" value="Chromosome 15"/>
</dbReference>
<gene>
    <name evidence="2" type="ORF">FKW77_004942</name>
</gene>